<keyword evidence="1" id="KW-0812">Transmembrane</keyword>
<dbReference type="EMBL" id="CAADIA010000006">
    <property type="protein sequence ID" value="VFR32619.1"/>
    <property type="molecule type" value="Genomic_DNA"/>
</dbReference>
<evidence type="ECO:0000313" key="3">
    <source>
        <dbReference type="EMBL" id="VFR61393.1"/>
    </source>
</evidence>
<feature type="transmembrane region" description="Helical" evidence="1">
    <location>
        <begin position="68"/>
        <end position="91"/>
    </location>
</feature>
<feature type="transmembrane region" description="Helical" evidence="1">
    <location>
        <begin position="165"/>
        <end position="187"/>
    </location>
</feature>
<dbReference type="EMBL" id="CAADIF010000005">
    <property type="protein sequence ID" value="VFR61393.1"/>
    <property type="molecule type" value="Genomic_DNA"/>
</dbReference>
<feature type="transmembrane region" description="Helical" evidence="1">
    <location>
        <begin position="98"/>
        <end position="117"/>
    </location>
</feature>
<organism evidence="3">
    <name type="scientific">plant metagenome</name>
    <dbReference type="NCBI Taxonomy" id="1297885"/>
    <lineage>
        <taxon>unclassified sequences</taxon>
        <taxon>metagenomes</taxon>
        <taxon>organismal metagenomes</taxon>
    </lineage>
</organism>
<reference evidence="3" key="1">
    <citation type="submission" date="2019-03" db="EMBL/GenBank/DDBJ databases">
        <authorList>
            <person name="Danneels B."/>
        </authorList>
    </citation>
    <scope>NUCLEOTIDE SEQUENCE</scope>
</reference>
<gene>
    <name evidence="2" type="ORF">ANK1_4201</name>
    <name evidence="3" type="ORF">ANK2_4202</name>
</gene>
<feature type="transmembrane region" description="Helical" evidence="1">
    <location>
        <begin position="199"/>
        <end position="216"/>
    </location>
</feature>
<evidence type="ECO:0000313" key="2">
    <source>
        <dbReference type="EMBL" id="VFR32619.1"/>
    </source>
</evidence>
<evidence type="ECO:0000256" key="1">
    <source>
        <dbReference type="SAM" id="Phobius"/>
    </source>
</evidence>
<proteinExistence type="predicted"/>
<keyword evidence="1" id="KW-1133">Transmembrane helix</keyword>
<keyword evidence="1" id="KW-0472">Membrane</keyword>
<accession>A0A484SH29</accession>
<dbReference type="InterPro" id="IPR009339">
    <property type="entry name" value="DUF998"/>
</dbReference>
<protein>
    <submittedName>
        <fullName evidence="3">Permeases of the major facilitator superfamily</fullName>
    </submittedName>
</protein>
<dbReference type="Pfam" id="PF06197">
    <property type="entry name" value="DUF998"/>
    <property type="match status" value="1"/>
</dbReference>
<sequence>MIRQTPAARGAAIALFAVPFVFLLLEAIAASAWTDPPYDYIYNWVSHLGVPGGPQHAFGQDLNSPLAWVMNTGLALYGAVAVLASVLIFRFSGGIRPLVLGVLLAAFGVGVILVSQFPGSLQAIADGSIVYHLIGAQTAMIGGNLFSIFAGLFGKRLGIGRGAALASIAAGLFGLASFVAFMLIFRSGADANFGLLERMAQYPIALGHWVFSAALLRGWRQRGSPVAVVGSAQ</sequence>
<feature type="transmembrane region" description="Helical" evidence="1">
    <location>
        <begin position="129"/>
        <end position="153"/>
    </location>
</feature>
<name>A0A484SH29_9ZZZZ</name>
<dbReference type="AlphaFoldDB" id="A0A484SH29"/>